<evidence type="ECO:0000313" key="1">
    <source>
        <dbReference type="EMBL" id="OMF50527.1"/>
    </source>
</evidence>
<dbReference type="AlphaFoldDB" id="A0A1R1EFF3"/>
<evidence type="ECO:0000313" key="2">
    <source>
        <dbReference type="Proteomes" id="UP000187172"/>
    </source>
</evidence>
<protein>
    <recommendedName>
        <fullName evidence="3">DUF2829 domain-containing protein</fullName>
    </recommendedName>
</protein>
<organism evidence="1 2">
    <name type="scientific">Paenibacillus rhizosphaerae</name>
    <dbReference type="NCBI Taxonomy" id="297318"/>
    <lineage>
        <taxon>Bacteria</taxon>
        <taxon>Bacillati</taxon>
        <taxon>Bacillota</taxon>
        <taxon>Bacilli</taxon>
        <taxon>Bacillales</taxon>
        <taxon>Paenibacillaceae</taxon>
        <taxon>Paenibacillus</taxon>
    </lineage>
</organism>
<dbReference type="EMBL" id="MRTP01000010">
    <property type="protein sequence ID" value="OMF50527.1"/>
    <property type="molecule type" value="Genomic_DNA"/>
</dbReference>
<accession>A0A1R1EFF3</accession>
<dbReference type="STRING" id="297318.BK138_26330"/>
<sequence length="92" mass="10522">MLSKIQQEALKQAWKHGGKLVRWNEGGFWTYEGVLPKARSGSTRLPDVEWCCTTNTIFALVRRGYMAMDDWHTCSVVQEETYEQPGKNGALE</sequence>
<reference evidence="1 2" key="1">
    <citation type="submission" date="2016-11" db="EMBL/GenBank/DDBJ databases">
        <title>Paenibacillus species isolates.</title>
        <authorList>
            <person name="Beno S.M."/>
        </authorList>
    </citation>
    <scope>NUCLEOTIDE SEQUENCE [LARGE SCALE GENOMIC DNA]</scope>
    <source>
        <strain evidence="1 2">FSL R5-0378</strain>
    </source>
</reference>
<gene>
    <name evidence="1" type="ORF">BK138_26330</name>
</gene>
<dbReference type="Proteomes" id="UP000187172">
    <property type="component" value="Unassembled WGS sequence"/>
</dbReference>
<dbReference type="RefSeq" id="WP_076173815.1">
    <property type="nucleotide sequence ID" value="NZ_MRTP01000010.1"/>
</dbReference>
<evidence type="ECO:0008006" key="3">
    <source>
        <dbReference type="Google" id="ProtNLM"/>
    </source>
</evidence>
<keyword evidence="2" id="KW-1185">Reference proteome</keyword>
<name>A0A1R1EFF3_9BACL</name>
<proteinExistence type="predicted"/>
<comment type="caution">
    <text evidence="1">The sequence shown here is derived from an EMBL/GenBank/DDBJ whole genome shotgun (WGS) entry which is preliminary data.</text>
</comment>